<feature type="transmembrane region" description="Helical" evidence="6">
    <location>
        <begin position="161"/>
        <end position="181"/>
    </location>
</feature>
<keyword evidence="5 6" id="KW-0472">Membrane</keyword>
<feature type="transmembrane region" description="Helical" evidence="6">
    <location>
        <begin position="131"/>
        <end position="155"/>
    </location>
</feature>
<feature type="transmembrane region" description="Helical" evidence="6">
    <location>
        <begin position="206"/>
        <end position="231"/>
    </location>
</feature>
<dbReference type="EMBL" id="CP036150">
    <property type="protein sequence ID" value="QEN08299.1"/>
    <property type="molecule type" value="Genomic_DNA"/>
</dbReference>
<evidence type="ECO:0000256" key="4">
    <source>
        <dbReference type="ARBA" id="ARBA00022989"/>
    </source>
</evidence>
<feature type="transmembrane region" description="Helical" evidence="6">
    <location>
        <begin position="237"/>
        <end position="259"/>
    </location>
</feature>
<dbReference type="OrthoDB" id="9800416at2"/>
<organism evidence="8 9">
    <name type="scientific">Oceanispirochaeta crateris</name>
    <dbReference type="NCBI Taxonomy" id="2518645"/>
    <lineage>
        <taxon>Bacteria</taxon>
        <taxon>Pseudomonadati</taxon>
        <taxon>Spirochaetota</taxon>
        <taxon>Spirochaetia</taxon>
        <taxon>Spirochaetales</taxon>
        <taxon>Spirochaetaceae</taxon>
        <taxon>Oceanispirochaeta</taxon>
    </lineage>
</organism>
<proteinExistence type="predicted"/>
<dbReference type="InterPro" id="IPR020846">
    <property type="entry name" value="MFS_dom"/>
</dbReference>
<dbReference type="InterPro" id="IPR050189">
    <property type="entry name" value="MFS_Efflux_Transporters"/>
</dbReference>
<evidence type="ECO:0000256" key="6">
    <source>
        <dbReference type="SAM" id="Phobius"/>
    </source>
</evidence>
<sequence>MNKKTKMLWVLGLMAFLANGDNYAAASLLADIAGDLGLQLSTAALSVTSYMMAFGAFTLLFGPLSDRFGKANIINTAAMGTAVFSILGALSFNLPSLLLFRGMNGVFGAGIFPVTMALIGENFDDHHRQKALGMVMGLAFMGAASATTIGGAMAFLGSWRLVYLIYGIGELILAIFMLKLLERDKAKTDKLNLFSSYRIAFTNFRFMRLVSLLFLVGFTILGSFTYAGILLSESTNLNSLFIGLILSIFGIGTVVGGRVASGLRKQLGHGFLVYATLLGSLSFFLLASEAGLSVQILGFFGFGLSFIFLQSTIIATAQEKLPAMKGTAMSLAGFNMFLGGALGTFINGQIIDDYGVEQIFFNSALLIFVVGLLAAVFVARFEIRKKKTENHDDQDGRSIA</sequence>
<evidence type="ECO:0000313" key="9">
    <source>
        <dbReference type="Proteomes" id="UP000324209"/>
    </source>
</evidence>
<dbReference type="GO" id="GO:0022857">
    <property type="term" value="F:transmembrane transporter activity"/>
    <property type="evidence" value="ECO:0007669"/>
    <property type="project" value="InterPro"/>
</dbReference>
<keyword evidence="3 6" id="KW-0812">Transmembrane</keyword>
<feature type="transmembrane region" description="Helical" evidence="6">
    <location>
        <begin position="40"/>
        <end position="61"/>
    </location>
</feature>
<accession>A0A5C1QM61</accession>
<dbReference type="Proteomes" id="UP000324209">
    <property type="component" value="Chromosome"/>
</dbReference>
<feature type="transmembrane region" description="Helical" evidence="6">
    <location>
        <begin position="98"/>
        <end position="119"/>
    </location>
</feature>
<dbReference type="PROSITE" id="PS50850">
    <property type="entry name" value="MFS"/>
    <property type="match status" value="1"/>
</dbReference>
<evidence type="ECO:0000256" key="3">
    <source>
        <dbReference type="ARBA" id="ARBA00022692"/>
    </source>
</evidence>
<dbReference type="KEGG" id="ock:EXM22_09970"/>
<evidence type="ECO:0000256" key="2">
    <source>
        <dbReference type="ARBA" id="ARBA00022475"/>
    </source>
</evidence>
<dbReference type="Pfam" id="PF07690">
    <property type="entry name" value="MFS_1"/>
    <property type="match status" value="1"/>
</dbReference>
<evidence type="ECO:0000256" key="1">
    <source>
        <dbReference type="ARBA" id="ARBA00004651"/>
    </source>
</evidence>
<dbReference type="GO" id="GO:0005886">
    <property type="term" value="C:plasma membrane"/>
    <property type="evidence" value="ECO:0007669"/>
    <property type="project" value="UniProtKB-SubCell"/>
</dbReference>
<feature type="transmembrane region" description="Helical" evidence="6">
    <location>
        <begin position="294"/>
        <end position="316"/>
    </location>
</feature>
<dbReference type="PANTHER" id="PTHR43124:SF3">
    <property type="entry name" value="CHLORAMPHENICOL EFFLUX PUMP RV0191"/>
    <property type="match status" value="1"/>
</dbReference>
<feature type="transmembrane region" description="Helical" evidence="6">
    <location>
        <begin position="328"/>
        <end position="347"/>
    </location>
</feature>
<dbReference type="RefSeq" id="WP_149486379.1">
    <property type="nucleotide sequence ID" value="NZ_CP036150.1"/>
</dbReference>
<dbReference type="Gene3D" id="1.20.1250.20">
    <property type="entry name" value="MFS general substrate transporter like domains"/>
    <property type="match status" value="1"/>
</dbReference>
<dbReference type="InterPro" id="IPR011701">
    <property type="entry name" value="MFS"/>
</dbReference>
<dbReference type="InterPro" id="IPR036259">
    <property type="entry name" value="MFS_trans_sf"/>
</dbReference>
<evidence type="ECO:0000313" key="8">
    <source>
        <dbReference type="EMBL" id="QEN08299.1"/>
    </source>
</evidence>
<dbReference type="CDD" id="cd17324">
    <property type="entry name" value="MFS_NepI_like"/>
    <property type="match status" value="1"/>
</dbReference>
<keyword evidence="9" id="KW-1185">Reference proteome</keyword>
<feature type="transmembrane region" description="Helical" evidence="6">
    <location>
        <begin position="271"/>
        <end position="288"/>
    </location>
</feature>
<comment type="subcellular location">
    <subcellularLocation>
        <location evidence="1">Cell membrane</location>
        <topology evidence="1">Multi-pass membrane protein</topology>
    </subcellularLocation>
</comment>
<keyword evidence="4 6" id="KW-1133">Transmembrane helix</keyword>
<feature type="transmembrane region" description="Helical" evidence="6">
    <location>
        <begin position="359"/>
        <end position="379"/>
    </location>
</feature>
<dbReference type="PANTHER" id="PTHR43124">
    <property type="entry name" value="PURINE EFFLUX PUMP PBUE"/>
    <property type="match status" value="1"/>
</dbReference>
<dbReference type="SUPFAM" id="SSF103473">
    <property type="entry name" value="MFS general substrate transporter"/>
    <property type="match status" value="1"/>
</dbReference>
<name>A0A5C1QM61_9SPIO</name>
<dbReference type="AlphaFoldDB" id="A0A5C1QM61"/>
<feature type="transmembrane region" description="Helical" evidence="6">
    <location>
        <begin position="73"/>
        <end position="92"/>
    </location>
</feature>
<protein>
    <submittedName>
        <fullName evidence="8">MFS transporter</fullName>
    </submittedName>
</protein>
<reference evidence="8 9" key="1">
    <citation type="submission" date="2019-02" db="EMBL/GenBank/DDBJ databases">
        <title>Complete Genome Sequence and Methylome Analysis of free living Spirochaetas.</title>
        <authorList>
            <person name="Fomenkov A."/>
            <person name="Dubinina G."/>
            <person name="Leshcheva N."/>
            <person name="Mikheeva N."/>
            <person name="Grabovich M."/>
            <person name="Vincze T."/>
            <person name="Roberts R.J."/>
        </authorList>
    </citation>
    <scope>NUCLEOTIDE SEQUENCE [LARGE SCALE GENOMIC DNA]</scope>
    <source>
        <strain evidence="8 9">K2</strain>
    </source>
</reference>
<gene>
    <name evidence="8" type="ORF">EXM22_09970</name>
</gene>
<keyword evidence="2" id="KW-1003">Cell membrane</keyword>
<evidence type="ECO:0000259" key="7">
    <source>
        <dbReference type="PROSITE" id="PS50850"/>
    </source>
</evidence>
<evidence type="ECO:0000256" key="5">
    <source>
        <dbReference type="ARBA" id="ARBA00023136"/>
    </source>
</evidence>
<feature type="domain" description="Major facilitator superfamily (MFS) profile" evidence="7">
    <location>
        <begin position="7"/>
        <end position="382"/>
    </location>
</feature>